<reference evidence="1 2" key="1">
    <citation type="submission" date="2024-01" db="EMBL/GenBank/DDBJ databases">
        <title>Genome assemblies of Stephania.</title>
        <authorList>
            <person name="Yang L."/>
        </authorList>
    </citation>
    <scope>NUCLEOTIDE SEQUENCE [LARGE SCALE GENOMIC DNA]</scope>
    <source>
        <strain evidence="1">YNDBR</strain>
        <tissue evidence="1">Leaf</tissue>
    </source>
</reference>
<keyword evidence="2" id="KW-1185">Reference proteome</keyword>
<dbReference type="AlphaFoldDB" id="A0AAP0PX87"/>
<dbReference type="Proteomes" id="UP001420932">
    <property type="component" value="Unassembled WGS sequence"/>
</dbReference>
<name>A0AAP0PX87_9MAGN</name>
<comment type="caution">
    <text evidence="1">The sequence shown here is derived from an EMBL/GenBank/DDBJ whole genome shotgun (WGS) entry which is preliminary data.</text>
</comment>
<dbReference type="EMBL" id="JBBNAF010000003">
    <property type="protein sequence ID" value="KAK9159772.1"/>
    <property type="molecule type" value="Genomic_DNA"/>
</dbReference>
<sequence length="73" mass="8267">MCCTIFLSYGFIPLGFLGKVFNEAINNIILQIKIDENNVLFSYTRFFPTGFSSTGFNETYSLNKCHLRGSVVN</sequence>
<evidence type="ECO:0000313" key="2">
    <source>
        <dbReference type="Proteomes" id="UP001420932"/>
    </source>
</evidence>
<accession>A0AAP0PX87</accession>
<evidence type="ECO:0000313" key="1">
    <source>
        <dbReference type="EMBL" id="KAK9159772.1"/>
    </source>
</evidence>
<protein>
    <submittedName>
        <fullName evidence="1">Uncharacterized protein</fullName>
    </submittedName>
</protein>
<proteinExistence type="predicted"/>
<gene>
    <name evidence="1" type="ORF">Syun_006113</name>
</gene>
<organism evidence="1 2">
    <name type="scientific">Stephania yunnanensis</name>
    <dbReference type="NCBI Taxonomy" id="152371"/>
    <lineage>
        <taxon>Eukaryota</taxon>
        <taxon>Viridiplantae</taxon>
        <taxon>Streptophyta</taxon>
        <taxon>Embryophyta</taxon>
        <taxon>Tracheophyta</taxon>
        <taxon>Spermatophyta</taxon>
        <taxon>Magnoliopsida</taxon>
        <taxon>Ranunculales</taxon>
        <taxon>Menispermaceae</taxon>
        <taxon>Menispermoideae</taxon>
        <taxon>Cissampelideae</taxon>
        <taxon>Stephania</taxon>
    </lineage>
</organism>